<sequence>MAVGNCTAVTEFILCGLTNHLELQVPLFVMFLVIYVITLMGNLGMVAFIHLHPCLHNPMYFFLKNLSVVDACYSTVVTPKMLVNFLHQRRTISYAGCITQYFSFILLVISECLLLAVMAYDRYVAVCNPLLYTVIMSQRSCLGLVIGSYIWSFINSVVHTSYLLKLSYCDSNVLNHFFCDINPLLKLSSSDTYVNELLVFTLGSVVEISSITTILISYIFIIVTVLRIRSTESRYKAFSTCTSHLMAVTLLHGTILFMYFRPTTSYSLDTDKMASLFYTVVIPILNPLIYSLRNKEVKDALKRVMEKKILLP</sequence>
<keyword evidence="5 9" id="KW-0297">G-protein coupled receptor</keyword>
<dbReference type="FunCoup" id="A0A1U7SKR9">
    <property type="interactions" value="1"/>
</dbReference>
<dbReference type="InterPro" id="IPR000276">
    <property type="entry name" value="GPCR_Rhodpsn"/>
</dbReference>
<dbReference type="GeneID" id="102374010"/>
<dbReference type="InParanoid" id="A0A1U7SKR9"/>
<evidence type="ECO:0000256" key="7">
    <source>
        <dbReference type="ARBA" id="ARBA00023170"/>
    </source>
</evidence>
<evidence type="ECO:0000256" key="6">
    <source>
        <dbReference type="ARBA" id="ARBA00023136"/>
    </source>
</evidence>
<dbReference type="GO" id="GO:0004930">
    <property type="term" value="F:G protein-coupled receptor activity"/>
    <property type="evidence" value="ECO:0007669"/>
    <property type="project" value="UniProtKB-KW"/>
</dbReference>
<evidence type="ECO:0000256" key="2">
    <source>
        <dbReference type="ARBA" id="ARBA00004141"/>
    </source>
</evidence>
<evidence type="ECO:0000256" key="10">
    <source>
        <dbReference type="RuleBase" id="RU363047"/>
    </source>
</evidence>
<keyword evidence="7 9" id="KW-0675">Receptor</keyword>
<dbReference type="Proteomes" id="UP000189705">
    <property type="component" value="Unplaced"/>
</dbReference>
<dbReference type="InterPro" id="IPR017452">
    <property type="entry name" value="GPCR_Rhodpsn_7TM"/>
</dbReference>
<comment type="subcellular location">
    <subcellularLocation>
        <location evidence="10">Cell membrane</location>
        <topology evidence="10">Multi-pass membrane protein</topology>
    </subcellularLocation>
    <subcellularLocation>
        <location evidence="2">Membrane</location>
        <topology evidence="2">Multi-pass membrane protein</topology>
    </subcellularLocation>
</comment>
<evidence type="ECO:0000256" key="8">
    <source>
        <dbReference type="ARBA" id="ARBA00023224"/>
    </source>
</evidence>
<dbReference type="FunFam" id="1.20.1070.10:FF:000003">
    <property type="entry name" value="Olfactory receptor"/>
    <property type="match status" value="1"/>
</dbReference>
<evidence type="ECO:0000256" key="9">
    <source>
        <dbReference type="RuleBase" id="RU000688"/>
    </source>
</evidence>
<dbReference type="PROSITE" id="PS00237">
    <property type="entry name" value="G_PROTEIN_RECEP_F1_1"/>
    <property type="match status" value="1"/>
</dbReference>
<dbReference type="OrthoDB" id="9889152at2759"/>
<evidence type="ECO:0000259" key="11">
    <source>
        <dbReference type="PROSITE" id="PS50262"/>
    </source>
</evidence>
<gene>
    <name evidence="13" type="primary">LOC102374010</name>
</gene>
<evidence type="ECO:0000256" key="1">
    <source>
        <dbReference type="ARBA" id="ARBA00002936"/>
    </source>
</evidence>
<keyword evidence="10" id="KW-1003">Cell membrane</keyword>
<evidence type="ECO:0000256" key="3">
    <source>
        <dbReference type="ARBA" id="ARBA00022692"/>
    </source>
</evidence>
<dbReference type="PRINTS" id="PR00245">
    <property type="entry name" value="OLFACTORYR"/>
</dbReference>
<dbReference type="CDD" id="cd15410">
    <property type="entry name" value="7tmA_OR5D-like"/>
    <property type="match status" value="1"/>
</dbReference>
<feature type="transmembrane region" description="Helical" evidence="10">
    <location>
        <begin position="197"/>
        <end position="226"/>
    </location>
</feature>
<name>A0A1U7SKR9_ALLSI</name>
<protein>
    <recommendedName>
        <fullName evidence="10">Olfactory receptor</fullName>
    </recommendedName>
</protein>
<accession>A0A1U7SKR9</accession>
<feature type="transmembrane region" description="Helical" evidence="10">
    <location>
        <begin position="141"/>
        <end position="164"/>
    </location>
</feature>
<feature type="transmembrane region" description="Helical" evidence="10">
    <location>
        <begin position="61"/>
        <end position="78"/>
    </location>
</feature>
<dbReference type="Gene3D" id="1.20.1070.10">
    <property type="entry name" value="Rhodopsin 7-helix transmembrane proteins"/>
    <property type="match status" value="1"/>
</dbReference>
<proteinExistence type="inferred from homology"/>
<dbReference type="PROSITE" id="PS50262">
    <property type="entry name" value="G_PROTEIN_RECEP_F1_2"/>
    <property type="match status" value="1"/>
</dbReference>
<evidence type="ECO:0000256" key="5">
    <source>
        <dbReference type="ARBA" id="ARBA00023040"/>
    </source>
</evidence>
<dbReference type="AlphaFoldDB" id="A0A1U7SKR9"/>
<keyword evidence="8 9" id="KW-0807">Transducer</keyword>
<dbReference type="KEGG" id="asn:102374010"/>
<evidence type="ECO:0000256" key="4">
    <source>
        <dbReference type="ARBA" id="ARBA00022989"/>
    </source>
</evidence>
<feature type="transmembrane region" description="Helical" evidence="10">
    <location>
        <begin position="273"/>
        <end position="292"/>
    </location>
</feature>
<organism evidence="12 13">
    <name type="scientific">Alligator sinensis</name>
    <name type="common">Chinese alligator</name>
    <dbReference type="NCBI Taxonomy" id="38654"/>
    <lineage>
        <taxon>Eukaryota</taxon>
        <taxon>Metazoa</taxon>
        <taxon>Chordata</taxon>
        <taxon>Craniata</taxon>
        <taxon>Vertebrata</taxon>
        <taxon>Euteleostomi</taxon>
        <taxon>Archelosauria</taxon>
        <taxon>Archosauria</taxon>
        <taxon>Crocodylia</taxon>
        <taxon>Alligatoridae</taxon>
        <taxon>Alligatorinae</taxon>
        <taxon>Alligator</taxon>
    </lineage>
</organism>
<feature type="domain" description="G-protein coupled receptors family 1 profile" evidence="11">
    <location>
        <begin position="41"/>
        <end position="290"/>
    </location>
</feature>
<dbReference type="Pfam" id="PF13853">
    <property type="entry name" value="7tm_4"/>
    <property type="match status" value="1"/>
</dbReference>
<feature type="transmembrane region" description="Helical" evidence="10">
    <location>
        <begin position="98"/>
        <end position="120"/>
    </location>
</feature>
<keyword evidence="3 9" id="KW-0812">Transmembrane</keyword>
<dbReference type="GO" id="GO:0005886">
    <property type="term" value="C:plasma membrane"/>
    <property type="evidence" value="ECO:0007669"/>
    <property type="project" value="UniProtKB-SubCell"/>
</dbReference>
<dbReference type="GO" id="GO:0004984">
    <property type="term" value="F:olfactory receptor activity"/>
    <property type="evidence" value="ECO:0007669"/>
    <property type="project" value="InterPro"/>
</dbReference>
<evidence type="ECO:0000313" key="13">
    <source>
        <dbReference type="RefSeq" id="XP_006032285.1"/>
    </source>
</evidence>
<dbReference type="PRINTS" id="PR00237">
    <property type="entry name" value="GPCRRHODOPSN"/>
</dbReference>
<feature type="transmembrane region" description="Helical" evidence="10">
    <location>
        <begin position="238"/>
        <end position="261"/>
    </location>
</feature>
<dbReference type="RefSeq" id="XP_006032285.1">
    <property type="nucleotide sequence ID" value="XM_006032223.2"/>
</dbReference>
<comment type="similarity">
    <text evidence="9">Belongs to the G-protein coupled receptor 1 family.</text>
</comment>
<keyword evidence="10" id="KW-0552">Olfaction</keyword>
<feature type="transmembrane region" description="Helical" evidence="10">
    <location>
        <begin position="27"/>
        <end position="49"/>
    </location>
</feature>
<comment type="function">
    <text evidence="1">Odorant receptor.</text>
</comment>
<dbReference type="InterPro" id="IPR000725">
    <property type="entry name" value="Olfact_rcpt"/>
</dbReference>
<dbReference type="SUPFAM" id="SSF81321">
    <property type="entry name" value="Family A G protein-coupled receptor-like"/>
    <property type="match status" value="1"/>
</dbReference>
<evidence type="ECO:0000313" key="12">
    <source>
        <dbReference type="Proteomes" id="UP000189705"/>
    </source>
</evidence>
<reference evidence="13" key="1">
    <citation type="submission" date="2025-08" db="UniProtKB">
        <authorList>
            <consortium name="RefSeq"/>
        </authorList>
    </citation>
    <scope>IDENTIFICATION</scope>
</reference>
<keyword evidence="12" id="KW-1185">Reference proteome</keyword>
<keyword evidence="10" id="KW-0716">Sensory transduction</keyword>
<dbReference type="eggNOG" id="ENOG502RF13">
    <property type="taxonomic scope" value="Eukaryota"/>
</dbReference>
<keyword evidence="4 10" id="KW-1133">Transmembrane helix</keyword>
<keyword evidence="6 10" id="KW-0472">Membrane</keyword>
<dbReference type="PANTHER" id="PTHR48018">
    <property type="entry name" value="OLFACTORY RECEPTOR"/>
    <property type="match status" value="1"/>
</dbReference>